<keyword evidence="1" id="KW-0175">Coiled coil</keyword>
<dbReference type="Proteomes" id="UP000251135">
    <property type="component" value="Unassembled WGS sequence"/>
</dbReference>
<evidence type="ECO:0000313" key="2">
    <source>
        <dbReference type="EMBL" id="PUE66647.1"/>
    </source>
</evidence>
<dbReference type="RefSeq" id="WP_108557756.1">
    <property type="nucleotide sequence ID" value="NZ_MUXE01000001.1"/>
</dbReference>
<reference evidence="2 3" key="1">
    <citation type="submission" date="2017-02" db="EMBL/GenBank/DDBJ databases">
        <title>Arcobacter caeni sp. nov, a new Arcobacter species isolated from reclaimed water.</title>
        <authorList>
            <person name="Figueras M.J."/>
            <person name="Perez-Cataluna A."/>
            <person name="Salas-Masso N."/>
        </authorList>
    </citation>
    <scope>NUCLEOTIDE SEQUENCE [LARGE SCALE GENOMIC DNA]</scope>
    <source>
        <strain evidence="2 3">RW17-10</strain>
    </source>
</reference>
<gene>
    <name evidence="2" type="ORF">B0174_00925</name>
</gene>
<dbReference type="EMBL" id="MUXE01000001">
    <property type="protein sequence ID" value="PUE66647.1"/>
    <property type="molecule type" value="Genomic_DNA"/>
</dbReference>
<feature type="coiled-coil region" evidence="1">
    <location>
        <begin position="29"/>
        <end position="90"/>
    </location>
</feature>
<evidence type="ECO:0000313" key="3">
    <source>
        <dbReference type="Proteomes" id="UP000251135"/>
    </source>
</evidence>
<protein>
    <submittedName>
        <fullName evidence="2">Uncharacterized protein</fullName>
    </submittedName>
</protein>
<dbReference type="OrthoDB" id="5349051at2"/>
<proteinExistence type="predicted"/>
<dbReference type="InterPro" id="IPR013502">
    <property type="entry name" value="Uncharacterised_AF0941"/>
</dbReference>
<dbReference type="AlphaFoldDB" id="A0A363D6H1"/>
<sequence>MSIQKELEDLIKNDVLIEIEDYIDELFEIIAAKKEDDSTKEELKEMQEMKKDFEDMLVDLENGEIDDEECKEIIEEINDMRKDEDEEDED</sequence>
<dbReference type="Pfam" id="PF14591">
    <property type="entry name" value="AF0941-like"/>
    <property type="match status" value="1"/>
</dbReference>
<comment type="caution">
    <text evidence="2">The sequence shown here is derived from an EMBL/GenBank/DDBJ whole genome shotgun (WGS) entry which is preliminary data.</text>
</comment>
<evidence type="ECO:0000256" key="1">
    <source>
        <dbReference type="SAM" id="Coils"/>
    </source>
</evidence>
<organism evidence="2 3">
    <name type="scientific">Arcobacter caeni</name>
    <dbReference type="NCBI Taxonomy" id="1912877"/>
    <lineage>
        <taxon>Bacteria</taxon>
        <taxon>Pseudomonadati</taxon>
        <taxon>Campylobacterota</taxon>
        <taxon>Epsilonproteobacteria</taxon>
        <taxon>Campylobacterales</taxon>
        <taxon>Arcobacteraceae</taxon>
        <taxon>Arcobacter</taxon>
    </lineage>
</organism>
<name>A0A363D6H1_9BACT</name>
<accession>A0A363D6H1</accession>
<keyword evidence="3" id="KW-1185">Reference proteome</keyword>